<dbReference type="InterPro" id="IPR002782">
    <property type="entry name" value="Mut7-C_RNAse_dom"/>
</dbReference>
<dbReference type="PANTHER" id="PTHR39081:SF1">
    <property type="entry name" value="MUT7-C RNASE DOMAIN-CONTAINING PROTEIN"/>
    <property type="match status" value="1"/>
</dbReference>
<evidence type="ECO:0000313" key="3">
    <source>
        <dbReference type="Proteomes" id="UP000605805"/>
    </source>
</evidence>
<dbReference type="SUPFAM" id="SSF88723">
    <property type="entry name" value="PIN domain-like"/>
    <property type="match status" value="1"/>
</dbReference>
<dbReference type="InterPro" id="IPR029060">
    <property type="entry name" value="PIN-like_dom_sf"/>
</dbReference>
<evidence type="ECO:0000313" key="2">
    <source>
        <dbReference type="EMBL" id="HIP57344.1"/>
    </source>
</evidence>
<dbReference type="EMBL" id="DQTV01000087">
    <property type="protein sequence ID" value="HIP57344.1"/>
    <property type="molecule type" value="Genomic_DNA"/>
</dbReference>
<proteinExistence type="predicted"/>
<dbReference type="Proteomes" id="UP000605805">
    <property type="component" value="Unassembled WGS sequence"/>
</dbReference>
<feature type="domain" description="Mut7-C RNAse" evidence="1">
    <location>
        <begin position="5"/>
        <end position="152"/>
    </location>
</feature>
<organism evidence="2 3">
    <name type="scientific">Ignisphaera aggregans</name>
    <dbReference type="NCBI Taxonomy" id="334771"/>
    <lineage>
        <taxon>Archaea</taxon>
        <taxon>Thermoproteota</taxon>
        <taxon>Thermoprotei</taxon>
        <taxon>Desulfurococcales</taxon>
        <taxon>Desulfurococcaceae</taxon>
        <taxon>Ignisphaera</taxon>
    </lineage>
</organism>
<gene>
    <name evidence="2" type="ORF">EYH02_04670</name>
</gene>
<name>A0A832YYU9_9CREN</name>
<accession>A0A832YYU9</accession>
<reference evidence="2" key="1">
    <citation type="journal article" date="2020" name="ISME J.">
        <title>Gammaproteobacteria mediating utilization of methyl-, sulfur- and petroleum organic compounds in deep ocean hydrothermal plumes.</title>
        <authorList>
            <person name="Zhou Z."/>
            <person name="Liu Y."/>
            <person name="Pan J."/>
            <person name="Cron B.R."/>
            <person name="Toner B.M."/>
            <person name="Anantharaman K."/>
            <person name="Breier J.A."/>
            <person name="Dick G.J."/>
            <person name="Li M."/>
        </authorList>
    </citation>
    <scope>NUCLEOTIDE SEQUENCE</scope>
    <source>
        <strain evidence="2">SZUA-1435</strain>
    </source>
</reference>
<dbReference type="PANTHER" id="PTHR39081">
    <property type="entry name" value="MUT7-C DOMAIN-CONTAINING PROTEIN"/>
    <property type="match status" value="1"/>
</dbReference>
<dbReference type="AlphaFoldDB" id="A0A832YYU9"/>
<dbReference type="Pfam" id="PF01927">
    <property type="entry name" value="Mut7-C"/>
    <property type="match status" value="1"/>
</dbReference>
<comment type="caution">
    <text evidence="2">The sequence shown here is derived from an EMBL/GenBank/DDBJ whole genome shotgun (WGS) entry which is preliminary data.</text>
</comment>
<sequence length="183" mass="21612">MPDYPRFIVDSMLGHVARWLRLLGYDTLYFRDIEDWKLLKIAEEEDRILLTRDLGLFRRARKRGLRALFIEDPSIERVLALLSARYGIRLEFEKHDTRCPECNAKLRYTTSLVELSGKVSSYIATKYKEFWVCSSCGKVYWQGRHWKSIEKSLEIARYERAKIQSRLKPREKAVSMGNLDESA</sequence>
<protein>
    <recommendedName>
        <fullName evidence="1">Mut7-C RNAse domain-containing protein</fullName>
    </recommendedName>
</protein>
<evidence type="ECO:0000259" key="1">
    <source>
        <dbReference type="Pfam" id="PF01927"/>
    </source>
</evidence>